<dbReference type="GO" id="GO:0005739">
    <property type="term" value="C:mitochondrion"/>
    <property type="evidence" value="ECO:0007669"/>
    <property type="project" value="UniProtKB-SubCell"/>
</dbReference>
<comment type="similarity">
    <text evidence="2 6">Belongs to the ATPase inhibitor family.</text>
</comment>
<dbReference type="EMBL" id="BTRK01000004">
    <property type="protein sequence ID" value="GMR50416.1"/>
    <property type="molecule type" value="Genomic_DNA"/>
</dbReference>
<evidence type="ECO:0000256" key="1">
    <source>
        <dbReference type="ARBA" id="ARBA00004173"/>
    </source>
</evidence>
<keyword evidence="5 6" id="KW-0496">Mitochondrion</keyword>
<dbReference type="FunFam" id="1.20.5.500:FF:000007">
    <property type="entry name" value="ATPase inhibitor, putative"/>
    <property type="match status" value="1"/>
</dbReference>
<dbReference type="PANTHER" id="PTHR48417:SF1">
    <property type="entry name" value="ATP SYNTHASE F1 SUBUNIT EPSILON"/>
    <property type="match status" value="1"/>
</dbReference>
<keyword evidence="3" id="KW-0809">Transit peptide</keyword>
<evidence type="ECO:0000256" key="5">
    <source>
        <dbReference type="ARBA" id="ARBA00023128"/>
    </source>
</evidence>
<dbReference type="Pfam" id="PF04568">
    <property type="entry name" value="IATP"/>
    <property type="match status" value="1"/>
</dbReference>
<dbReference type="Gene3D" id="1.20.5.500">
    <property type="entry name" value="Single helix bin"/>
    <property type="match status" value="1"/>
</dbReference>
<evidence type="ECO:0000256" key="4">
    <source>
        <dbReference type="ARBA" id="ARBA00023054"/>
    </source>
</evidence>
<evidence type="ECO:0000256" key="6">
    <source>
        <dbReference type="RuleBase" id="RU368087"/>
    </source>
</evidence>
<keyword evidence="8" id="KW-1185">Reference proteome</keyword>
<evidence type="ECO:0000313" key="7">
    <source>
        <dbReference type="EMBL" id="GMR50416.1"/>
    </source>
</evidence>
<name>A0AAN5I4E3_9BILA</name>
<comment type="subcellular location">
    <subcellularLocation>
        <location evidence="1 6">Mitochondrion</location>
    </subcellularLocation>
</comment>
<organism evidence="7 8">
    <name type="scientific">Pristionchus mayeri</name>
    <dbReference type="NCBI Taxonomy" id="1317129"/>
    <lineage>
        <taxon>Eukaryota</taxon>
        <taxon>Metazoa</taxon>
        <taxon>Ecdysozoa</taxon>
        <taxon>Nematoda</taxon>
        <taxon>Chromadorea</taxon>
        <taxon>Rhabditida</taxon>
        <taxon>Rhabditina</taxon>
        <taxon>Diplogasteromorpha</taxon>
        <taxon>Diplogasteroidea</taxon>
        <taxon>Neodiplogasteridae</taxon>
        <taxon>Pristionchus</taxon>
    </lineage>
</organism>
<comment type="function">
    <text evidence="6">Thought to be a regulatory component of the ATP-synthesizing complex in the mitochondria.</text>
</comment>
<sequence>MSLAAKLYNPTRTAVRATSYVGVQIGTGAGKGGSTGGSIRDAGGAFGRLEAAREEEYFYHLQKHQLKTLRDQLKKEIEHHEGQMRNHWMVVERHKQRIEELAKEEQAIAKPPEPSA</sequence>
<proteinExistence type="inferred from homology"/>
<dbReference type="AlphaFoldDB" id="A0AAN5I4E3"/>
<evidence type="ECO:0000256" key="3">
    <source>
        <dbReference type="ARBA" id="ARBA00022946"/>
    </source>
</evidence>
<dbReference type="Proteomes" id="UP001328107">
    <property type="component" value="Unassembled WGS sequence"/>
</dbReference>
<dbReference type="PANTHER" id="PTHR48417">
    <property type="entry name" value="ATP SYNTHASE F1 SUBUNIT EPSILON"/>
    <property type="match status" value="1"/>
</dbReference>
<evidence type="ECO:0000313" key="8">
    <source>
        <dbReference type="Proteomes" id="UP001328107"/>
    </source>
</evidence>
<accession>A0AAN5I4E3</accession>
<keyword evidence="4" id="KW-0175">Coiled coil</keyword>
<protein>
    <recommendedName>
        <fullName evidence="6">ATPase inhibitor, mitochondrial</fullName>
    </recommendedName>
</protein>
<dbReference type="InterPro" id="IPR007648">
    <property type="entry name" value="ATPase_inhibitor_mt"/>
</dbReference>
<gene>
    <name evidence="7" type="ORF">PMAYCL1PPCAC_20611</name>
</gene>
<dbReference type="GO" id="GO:0042030">
    <property type="term" value="F:ATPase inhibitor activity"/>
    <property type="evidence" value="ECO:0007669"/>
    <property type="project" value="InterPro"/>
</dbReference>
<evidence type="ECO:0000256" key="2">
    <source>
        <dbReference type="ARBA" id="ARBA00010901"/>
    </source>
</evidence>
<reference evidence="8" key="1">
    <citation type="submission" date="2022-10" db="EMBL/GenBank/DDBJ databases">
        <title>Genome assembly of Pristionchus species.</title>
        <authorList>
            <person name="Yoshida K."/>
            <person name="Sommer R.J."/>
        </authorList>
    </citation>
    <scope>NUCLEOTIDE SEQUENCE [LARGE SCALE GENOMIC DNA]</scope>
    <source>
        <strain evidence="8">RS5460</strain>
    </source>
</reference>
<comment type="caution">
    <text evidence="7">The sequence shown here is derived from an EMBL/GenBank/DDBJ whole genome shotgun (WGS) entry which is preliminary data.</text>
</comment>
<dbReference type="SUPFAM" id="SSF64602">
    <property type="entry name" value="F1 ATPase inhibitor, IF1, C-terminal domain"/>
    <property type="match status" value="1"/>
</dbReference>